<organism evidence="2 3">
    <name type="scientific">Laodelphax striatellus</name>
    <name type="common">Small brown planthopper</name>
    <name type="synonym">Delphax striatella</name>
    <dbReference type="NCBI Taxonomy" id="195883"/>
    <lineage>
        <taxon>Eukaryota</taxon>
        <taxon>Metazoa</taxon>
        <taxon>Ecdysozoa</taxon>
        <taxon>Arthropoda</taxon>
        <taxon>Hexapoda</taxon>
        <taxon>Insecta</taxon>
        <taxon>Pterygota</taxon>
        <taxon>Neoptera</taxon>
        <taxon>Paraneoptera</taxon>
        <taxon>Hemiptera</taxon>
        <taxon>Auchenorrhyncha</taxon>
        <taxon>Fulgoroidea</taxon>
        <taxon>Delphacidae</taxon>
        <taxon>Criomorphinae</taxon>
        <taxon>Laodelphax</taxon>
    </lineage>
</organism>
<sequence>MSRRKQAKPRSLKRDEEDWPEGKSETVIGEGEEVESKDQEDDEDEEEDADEEDNIGQRTSQFSAGVLLRTLGKNLVRRFGEVEERVVGRRATSFDRAPYIEFPWGWVVGGLLASGEEVEGG</sequence>
<dbReference type="InParanoid" id="A0A482WP44"/>
<proteinExistence type="predicted"/>
<comment type="caution">
    <text evidence="2">The sequence shown here is derived from an EMBL/GenBank/DDBJ whole genome shotgun (WGS) entry which is preliminary data.</text>
</comment>
<feature type="compositionally biased region" description="Basic residues" evidence="1">
    <location>
        <begin position="1"/>
        <end position="11"/>
    </location>
</feature>
<feature type="region of interest" description="Disordered" evidence="1">
    <location>
        <begin position="1"/>
        <end position="61"/>
    </location>
</feature>
<dbReference type="EMBL" id="QKKF02028860">
    <property type="protein sequence ID" value="RZF35314.1"/>
    <property type="molecule type" value="Genomic_DNA"/>
</dbReference>
<protein>
    <submittedName>
        <fullName evidence="2">Uncharacterized protein</fullName>
    </submittedName>
</protein>
<keyword evidence="3" id="KW-1185">Reference proteome</keyword>
<dbReference type="AlphaFoldDB" id="A0A482WP44"/>
<reference evidence="2 3" key="1">
    <citation type="journal article" date="2017" name="Gigascience">
        <title>Genome sequence of the small brown planthopper, Laodelphax striatellus.</title>
        <authorList>
            <person name="Zhu J."/>
            <person name="Jiang F."/>
            <person name="Wang X."/>
            <person name="Yang P."/>
            <person name="Bao Y."/>
            <person name="Zhao W."/>
            <person name="Wang W."/>
            <person name="Lu H."/>
            <person name="Wang Q."/>
            <person name="Cui N."/>
            <person name="Li J."/>
            <person name="Chen X."/>
            <person name="Luo L."/>
            <person name="Yu J."/>
            <person name="Kang L."/>
            <person name="Cui F."/>
        </authorList>
    </citation>
    <scope>NUCLEOTIDE SEQUENCE [LARGE SCALE GENOMIC DNA]</scope>
    <source>
        <strain evidence="2">Lst14</strain>
    </source>
</reference>
<gene>
    <name evidence="2" type="ORF">LSTR_LSTR003754</name>
</gene>
<evidence type="ECO:0000256" key="1">
    <source>
        <dbReference type="SAM" id="MobiDB-lite"/>
    </source>
</evidence>
<dbReference type="Proteomes" id="UP000291343">
    <property type="component" value="Unassembled WGS sequence"/>
</dbReference>
<accession>A0A482WP44</accession>
<dbReference type="OrthoDB" id="7549455at2759"/>
<evidence type="ECO:0000313" key="2">
    <source>
        <dbReference type="EMBL" id="RZF35314.1"/>
    </source>
</evidence>
<evidence type="ECO:0000313" key="3">
    <source>
        <dbReference type="Proteomes" id="UP000291343"/>
    </source>
</evidence>
<feature type="compositionally biased region" description="Basic and acidic residues" evidence="1">
    <location>
        <begin position="12"/>
        <end position="24"/>
    </location>
</feature>
<name>A0A482WP44_LAOST</name>
<feature type="compositionally biased region" description="Acidic residues" evidence="1">
    <location>
        <begin position="30"/>
        <end position="54"/>
    </location>
</feature>